<reference evidence="1" key="1">
    <citation type="submission" date="2024-02" db="EMBL/GenBank/DDBJ databases">
        <authorList>
            <consortium name="ELIXIR-Norway"/>
            <consortium name="Elixir Norway"/>
        </authorList>
    </citation>
    <scope>NUCLEOTIDE SEQUENCE</scope>
</reference>
<evidence type="ECO:0000313" key="1">
    <source>
        <dbReference type="EMBL" id="CAK9200071.1"/>
    </source>
</evidence>
<protein>
    <submittedName>
        <fullName evidence="1">Uncharacterized protein</fullName>
    </submittedName>
</protein>
<organism evidence="1 2">
    <name type="scientific">Sphagnum troendelagicum</name>
    <dbReference type="NCBI Taxonomy" id="128251"/>
    <lineage>
        <taxon>Eukaryota</taxon>
        <taxon>Viridiplantae</taxon>
        <taxon>Streptophyta</taxon>
        <taxon>Embryophyta</taxon>
        <taxon>Bryophyta</taxon>
        <taxon>Sphagnophytina</taxon>
        <taxon>Sphagnopsida</taxon>
        <taxon>Sphagnales</taxon>
        <taxon>Sphagnaceae</taxon>
        <taxon>Sphagnum</taxon>
    </lineage>
</organism>
<proteinExistence type="predicted"/>
<name>A0ABP0TMY5_9BRYO</name>
<evidence type="ECO:0000313" key="2">
    <source>
        <dbReference type="Proteomes" id="UP001497512"/>
    </source>
</evidence>
<gene>
    <name evidence="1" type="ORF">CSSPTR1EN2_LOCUS5253</name>
</gene>
<dbReference type="Proteomes" id="UP001497512">
    <property type="component" value="Chromosome 12"/>
</dbReference>
<dbReference type="EMBL" id="OZ019904">
    <property type="protein sequence ID" value="CAK9200071.1"/>
    <property type="molecule type" value="Genomic_DNA"/>
</dbReference>
<accession>A0ABP0TMY5</accession>
<sequence length="82" mass="9438">MIVHSQENKISVGCLHYNFQVSDGTSLFQQATHGSGSIFKDLHIWFLPTKGNVPPFILNMEMDKLFPTYEMNEQLGSHMFYL</sequence>
<keyword evidence="2" id="KW-1185">Reference proteome</keyword>